<gene>
    <name evidence="1" type="ORF">DSO57_1017779</name>
</gene>
<sequence length="304" mass="34837">MKYWLQQGESLEAASAWMKEGITTKNHMAVGSLKIMVQQWRERQKVISLAEAAAWLAKRFTPTTAAPWVDHTVSPKAAAHLQQNITPRKAAEWLKTGIDFRVLIKWRKAFPCTTEATTFLEEKFSPAEAATWFELKILAPEATCFCSIGWVPDTAVTWLHTNETTYDEIRKYFYPNIGPESAIVWKRLGFALGEAKLWADLVVNVDLAHTLWNQNILPVTIARFIERKYTLDEAIMYTMEGTPLDRTRPPQNCDHPKMSYSERVKRGKEPPTSGPIPYEDFIRDHMSQGNPYKSMPKSFIKNTI</sequence>
<proteinExistence type="predicted"/>
<keyword evidence="2" id="KW-1185">Reference proteome</keyword>
<evidence type="ECO:0000313" key="1">
    <source>
        <dbReference type="EMBL" id="KAJ9057944.1"/>
    </source>
</evidence>
<evidence type="ECO:0000313" key="2">
    <source>
        <dbReference type="Proteomes" id="UP001165960"/>
    </source>
</evidence>
<organism evidence="1 2">
    <name type="scientific">Entomophthora muscae</name>
    <dbReference type="NCBI Taxonomy" id="34485"/>
    <lineage>
        <taxon>Eukaryota</taxon>
        <taxon>Fungi</taxon>
        <taxon>Fungi incertae sedis</taxon>
        <taxon>Zoopagomycota</taxon>
        <taxon>Entomophthoromycotina</taxon>
        <taxon>Entomophthoromycetes</taxon>
        <taxon>Entomophthorales</taxon>
        <taxon>Entomophthoraceae</taxon>
        <taxon>Entomophthora</taxon>
    </lineage>
</organism>
<protein>
    <submittedName>
        <fullName evidence="1">Uncharacterized protein</fullName>
    </submittedName>
</protein>
<dbReference type="EMBL" id="QTSX02005755">
    <property type="protein sequence ID" value="KAJ9057944.1"/>
    <property type="molecule type" value="Genomic_DNA"/>
</dbReference>
<reference evidence="1" key="1">
    <citation type="submission" date="2022-04" db="EMBL/GenBank/DDBJ databases">
        <title>Genome of the entomopathogenic fungus Entomophthora muscae.</title>
        <authorList>
            <person name="Elya C."/>
            <person name="Lovett B.R."/>
            <person name="Lee E."/>
            <person name="Macias A.M."/>
            <person name="Hajek A.E."/>
            <person name="De Bivort B.L."/>
            <person name="Kasson M.T."/>
            <person name="De Fine Licht H.H."/>
            <person name="Stajich J.E."/>
        </authorList>
    </citation>
    <scope>NUCLEOTIDE SEQUENCE</scope>
    <source>
        <strain evidence="1">Berkeley</strain>
    </source>
</reference>
<name>A0ACC2S6L4_9FUNG</name>
<accession>A0ACC2S6L4</accession>
<dbReference type="Proteomes" id="UP001165960">
    <property type="component" value="Unassembled WGS sequence"/>
</dbReference>
<comment type="caution">
    <text evidence="1">The sequence shown here is derived from an EMBL/GenBank/DDBJ whole genome shotgun (WGS) entry which is preliminary data.</text>
</comment>